<dbReference type="SUPFAM" id="SSF47616">
    <property type="entry name" value="GST C-terminal domain-like"/>
    <property type="match status" value="1"/>
</dbReference>
<organism evidence="6 7">
    <name type="scientific">Corallococcus caeni</name>
    <dbReference type="NCBI Taxonomy" id="3082388"/>
    <lineage>
        <taxon>Bacteria</taxon>
        <taxon>Pseudomonadati</taxon>
        <taxon>Myxococcota</taxon>
        <taxon>Myxococcia</taxon>
        <taxon>Myxococcales</taxon>
        <taxon>Cystobacterineae</taxon>
        <taxon>Myxococcaceae</taxon>
        <taxon>Corallococcus</taxon>
    </lineage>
</organism>
<evidence type="ECO:0000256" key="3">
    <source>
        <dbReference type="RuleBase" id="RU003494"/>
    </source>
</evidence>
<accession>A0ABQ6QJR8</accession>
<feature type="domain" description="GST C-terminal" evidence="5">
    <location>
        <begin position="92"/>
        <end position="208"/>
    </location>
</feature>
<dbReference type="EC" id="2.5.1.18" evidence="1"/>
<dbReference type="Proteomes" id="UP001342631">
    <property type="component" value="Unassembled WGS sequence"/>
</dbReference>
<dbReference type="InterPro" id="IPR004045">
    <property type="entry name" value="Glutathione_S-Trfase_N"/>
</dbReference>
<dbReference type="Pfam" id="PF00043">
    <property type="entry name" value="GST_C"/>
    <property type="match status" value="1"/>
</dbReference>
<dbReference type="InterPro" id="IPR040079">
    <property type="entry name" value="Glutathione_S-Trfase"/>
</dbReference>
<dbReference type="Gene3D" id="3.40.30.10">
    <property type="entry name" value="Glutaredoxin"/>
    <property type="match status" value="1"/>
</dbReference>
<comment type="caution">
    <text evidence="6">The sequence shown here is derived from an EMBL/GenBank/DDBJ whole genome shotgun (WGS) entry which is preliminary data.</text>
</comment>
<dbReference type="InterPro" id="IPR004046">
    <property type="entry name" value="GST_C"/>
</dbReference>
<dbReference type="Gene3D" id="1.20.1050.10">
    <property type="match status" value="1"/>
</dbReference>
<dbReference type="CDD" id="cd03053">
    <property type="entry name" value="GST_N_Phi"/>
    <property type="match status" value="1"/>
</dbReference>
<keyword evidence="7" id="KW-1185">Reference proteome</keyword>
<dbReference type="PROSITE" id="PS50405">
    <property type="entry name" value="GST_CTER"/>
    <property type="match status" value="1"/>
</dbReference>
<dbReference type="InterPro" id="IPR010987">
    <property type="entry name" value="Glutathione-S-Trfase_C-like"/>
</dbReference>
<evidence type="ECO:0000313" key="7">
    <source>
        <dbReference type="Proteomes" id="UP001342631"/>
    </source>
</evidence>
<dbReference type="SUPFAM" id="SSF52833">
    <property type="entry name" value="Thioredoxin-like"/>
    <property type="match status" value="1"/>
</dbReference>
<reference evidence="6 7" key="1">
    <citation type="journal article" date="2024" name="Arch. Microbiol.">
        <title>Corallococcus caeni sp. nov., a novel myxobacterium isolated from activated sludge.</title>
        <authorList>
            <person name="Tomita S."/>
            <person name="Nakai R."/>
            <person name="Kuroda K."/>
            <person name="Kurashita H."/>
            <person name="Hatamoto M."/>
            <person name="Yamaguchi T."/>
            <person name="Narihiro T."/>
        </authorList>
    </citation>
    <scope>NUCLEOTIDE SEQUENCE [LARGE SCALE GENOMIC DNA]</scope>
    <source>
        <strain evidence="6 7">NO1</strain>
    </source>
</reference>
<evidence type="ECO:0000256" key="2">
    <source>
        <dbReference type="ARBA" id="ARBA00022679"/>
    </source>
</evidence>
<dbReference type="Pfam" id="PF02798">
    <property type="entry name" value="GST_N"/>
    <property type="match status" value="1"/>
</dbReference>
<keyword evidence="2" id="KW-0808">Transferase</keyword>
<evidence type="ECO:0000259" key="4">
    <source>
        <dbReference type="PROSITE" id="PS50404"/>
    </source>
</evidence>
<dbReference type="SFLD" id="SFLDS00019">
    <property type="entry name" value="Glutathione_Transferase_(cytos"/>
    <property type="match status" value="1"/>
</dbReference>
<dbReference type="PROSITE" id="PS50404">
    <property type="entry name" value="GST_NTER"/>
    <property type="match status" value="1"/>
</dbReference>
<gene>
    <name evidence="6" type="ORF">ASNO1_05160</name>
</gene>
<evidence type="ECO:0000313" key="6">
    <source>
        <dbReference type="EMBL" id="GMU04264.1"/>
    </source>
</evidence>
<evidence type="ECO:0000259" key="5">
    <source>
        <dbReference type="PROSITE" id="PS50405"/>
    </source>
</evidence>
<proteinExistence type="inferred from homology"/>
<evidence type="ECO:0000256" key="1">
    <source>
        <dbReference type="ARBA" id="ARBA00012452"/>
    </source>
</evidence>
<feature type="domain" description="GST N-terminal" evidence="4">
    <location>
        <begin position="5"/>
        <end position="87"/>
    </location>
</feature>
<sequence length="208" mass="23519">MAEAIHMKLYGNPMSTCTRKVLTVLAEKGREVEFINIDLQKGEQKTPAHLARQPFGVVPALELDDGFMMYESRAISRFLDRTLPGTSLTPADPKAYALMEQFMGVEQSYFSGPAMKIVMERFRGTNNEQNIALGREGVKRPLEVIDAALANRPFLAGNDFTLAEVVWAPYMEYLFMMGEKDLVAPYKNVMAWWDRVSNRPSVKKAFGR</sequence>
<dbReference type="InterPro" id="IPR036249">
    <property type="entry name" value="Thioredoxin-like_sf"/>
</dbReference>
<dbReference type="PANTHER" id="PTHR43900">
    <property type="entry name" value="GLUTATHIONE S-TRANSFERASE RHO"/>
    <property type="match status" value="1"/>
</dbReference>
<dbReference type="EMBL" id="BTTX01000001">
    <property type="protein sequence ID" value="GMU04264.1"/>
    <property type="molecule type" value="Genomic_DNA"/>
</dbReference>
<comment type="similarity">
    <text evidence="3">Belongs to the GST superfamily.</text>
</comment>
<dbReference type="PANTHER" id="PTHR43900:SF3">
    <property type="entry name" value="GLUTATHIONE S-TRANSFERASE RHO"/>
    <property type="match status" value="1"/>
</dbReference>
<name>A0ABQ6QJR8_9BACT</name>
<dbReference type="InterPro" id="IPR036282">
    <property type="entry name" value="Glutathione-S-Trfase_C_sf"/>
</dbReference>
<protein>
    <recommendedName>
        <fullName evidence="1">glutathione transferase</fullName>
        <ecNumber evidence="1">2.5.1.18</ecNumber>
    </recommendedName>
</protein>
<dbReference type="SFLD" id="SFLDG00358">
    <property type="entry name" value="Main_(cytGST)"/>
    <property type="match status" value="1"/>
</dbReference>